<dbReference type="InterPro" id="IPR000825">
    <property type="entry name" value="SUF_FeS_clus_asmbl_SufBD_core"/>
</dbReference>
<dbReference type="PANTHER" id="PTHR43575:SF1">
    <property type="entry name" value="PROTEIN ABCI7, CHLOROPLASTIC"/>
    <property type="match status" value="1"/>
</dbReference>
<accession>A0A381RFB1</accession>
<proteinExistence type="predicted"/>
<dbReference type="InterPro" id="IPR037284">
    <property type="entry name" value="SUF_FeS_clus_asmbl_SufBD_sf"/>
</dbReference>
<dbReference type="PANTHER" id="PTHR43575">
    <property type="entry name" value="PROTEIN ABCI7, CHLOROPLASTIC"/>
    <property type="match status" value="1"/>
</dbReference>
<gene>
    <name evidence="2" type="ORF">METZ01_LOCUS42788</name>
</gene>
<sequence length="349" mass="37135">PAATLTVRNGWIDQSWVGAEAAESGVTVGPVTEMADGQRLVGSVLDEPADLFGHLNRAFGPEPAAVVIPDGVRLAAPIIIVVHADADTAALFPRLVVEVGRDASATVVELHTSTDVDSLVVPVLEASVGPAGRLRHGLVQNLGRRVWQVGQQAFRVDTDATVEAFTAALGGDYARTRIDCRLVGRGAEGRLTAAYFGEGTQTLDFRTFQEHAAPDTTSDLLFKGALDGASRSVYSGLITVRPEAVRTRAHQTNRNVKLSAEAWAESVPNLEIETNDVVCSHASAVSPVDEEQRFYLEARGVPTPVAERLIVEGFFDEVVAAAPVAALGEALRCSLAERLDRRTDRAQAA</sequence>
<dbReference type="AlphaFoldDB" id="A0A381RFB1"/>
<feature type="non-terminal residue" evidence="2">
    <location>
        <position position="1"/>
    </location>
</feature>
<dbReference type="GO" id="GO:0016226">
    <property type="term" value="P:iron-sulfur cluster assembly"/>
    <property type="evidence" value="ECO:0007669"/>
    <property type="project" value="InterPro"/>
</dbReference>
<dbReference type="Pfam" id="PF01458">
    <property type="entry name" value="SUFBD_core"/>
    <property type="match status" value="1"/>
</dbReference>
<feature type="domain" description="SUF system FeS cluster assembly SufBD core" evidence="1">
    <location>
        <begin position="86"/>
        <end position="314"/>
    </location>
</feature>
<dbReference type="InterPro" id="IPR055346">
    <property type="entry name" value="Fe-S_cluster_assembly_SufBD"/>
</dbReference>
<evidence type="ECO:0000259" key="1">
    <source>
        <dbReference type="Pfam" id="PF01458"/>
    </source>
</evidence>
<dbReference type="SUPFAM" id="SSF101960">
    <property type="entry name" value="Stabilizer of iron transporter SufD"/>
    <property type="match status" value="1"/>
</dbReference>
<reference evidence="2" key="1">
    <citation type="submission" date="2018-05" db="EMBL/GenBank/DDBJ databases">
        <authorList>
            <person name="Lanie J.A."/>
            <person name="Ng W.-L."/>
            <person name="Kazmierczak K.M."/>
            <person name="Andrzejewski T.M."/>
            <person name="Davidsen T.M."/>
            <person name="Wayne K.J."/>
            <person name="Tettelin H."/>
            <person name="Glass J.I."/>
            <person name="Rusch D."/>
            <person name="Podicherti R."/>
            <person name="Tsui H.-C.T."/>
            <person name="Winkler M.E."/>
        </authorList>
    </citation>
    <scope>NUCLEOTIDE SEQUENCE</scope>
</reference>
<protein>
    <recommendedName>
        <fullName evidence="1">SUF system FeS cluster assembly SufBD core domain-containing protein</fullName>
    </recommendedName>
</protein>
<dbReference type="EMBL" id="UINC01001851">
    <property type="protein sequence ID" value="SUZ89934.1"/>
    <property type="molecule type" value="Genomic_DNA"/>
</dbReference>
<evidence type="ECO:0000313" key="2">
    <source>
        <dbReference type="EMBL" id="SUZ89934.1"/>
    </source>
</evidence>
<organism evidence="2">
    <name type="scientific">marine metagenome</name>
    <dbReference type="NCBI Taxonomy" id="408172"/>
    <lineage>
        <taxon>unclassified sequences</taxon>
        <taxon>metagenomes</taxon>
        <taxon>ecological metagenomes</taxon>
    </lineage>
</organism>
<name>A0A381RFB1_9ZZZZ</name>